<dbReference type="Gene3D" id="3.40.1410.10">
    <property type="entry name" value="Chorismate lyase-like"/>
    <property type="match status" value="1"/>
</dbReference>
<dbReference type="InterPro" id="IPR000524">
    <property type="entry name" value="Tscrpt_reg_HTH_GntR"/>
</dbReference>
<dbReference type="RefSeq" id="WP_013253056.1">
    <property type="nucleotide sequence ID" value="NC_014364.1"/>
</dbReference>
<dbReference type="GO" id="GO:0003677">
    <property type="term" value="F:DNA binding"/>
    <property type="evidence" value="ECO:0007669"/>
    <property type="project" value="UniProtKB-KW"/>
</dbReference>
<sequence>MITNRYSRLLLVRQALLELIQTLPPSNGTQANRLPPEGELARKLGVSVATVREALRMLEREGIVSKRHGAGNFYHSSALDLSMRIDTNLEFTELIQAGGYEVGQRGDRVVRRAPDKEERKWFGIEGEHLCYHWRYLADGHPAILTTNLIPACIITNPPETEEADGNILNFLWKYAGQKISHANVCMEPQLAEEADLAAFEASNALPIIVWYQRFFSYQDRPVGYVRVAFNPLIVKMQLLQKWL</sequence>
<dbReference type="Pfam" id="PF07702">
    <property type="entry name" value="UTRA"/>
    <property type="match status" value="1"/>
</dbReference>
<dbReference type="InterPro" id="IPR036388">
    <property type="entry name" value="WH-like_DNA-bd_sf"/>
</dbReference>
<accession>E1RB62</accession>
<dbReference type="SUPFAM" id="SSF64288">
    <property type="entry name" value="Chorismate lyase-like"/>
    <property type="match status" value="1"/>
</dbReference>
<dbReference type="SMART" id="SM00345">
    <property type="entry name" value="HTH_GNTR"/>
    <property type="match status" value="1"/>
</dbReference>
<evidence type="ECO:0000256" key="3">
    <source>
        <dbReference type="ARBA" id="ARBA00023163"/>
    </source>
</evidence>
<proteinExistence type="predicted"/>
<dbReference type="InterPro" id="IPR036390">
    <property type="entry name" value="WH_DNA-bd_sf"/>
</dbReference>
<dbReference type="KEGG" id="ssm:Spirs_0445"/>
<dbReference type="GO" id="GO:0045892">
    <property type="term" value="P:negative regulation of DNA-templated transcription"/>
    <property type="evidence" value="ECO:0007669"/>
    <property type="project" value="TreeGrafter"/>
</dbReference>
<dbReference type="InterPro" id="IPR011663">
    <property type="entry name" value="UTRA"/>
</dbReference>
<dbReference type="PRINTS" id="PR00035">
    <property type="entry name" value="HTHGNTR"/>
</dbReference>
<dbReference type="eggNOG" id="COG2188">
    <property type="taxonomic scope" value="Bacteria"/>
</dbReference>
<dbReference type="Pfam" id="PF00392">
    <property type="entry name" value="GntR"/>
    <property type="match status" value="1"/>
</dbReference>
<dbReference type="OrthoDB" id="149756at2"/>
<feature type="domain" description="HTH gntR-type" evidence="4">
    <location>
        <begin position="9"/>
        <end position="77"/>
    </location>
</feature>
<reference evidence="5 6" key="1">
    <citation type="journal article" date="2010" name="Stand. Genomic Sci.">
        <title>Complete genome sequence of Spirochaeta smaragdinae type strain (SEBR 4228).</title>
        <authorList>
            <person name="Mavromatis K."/>
            <person name="Yasawong M."/>
            <person name="Chertkov O."/>
            <person name="Lapidus A."/>
            <person name="Lucas S."/>
            <person name="Nolan M."/>
            <person name="Del Rio T.G."/>
            <person name="Tice H."/>
            <person name="Cheng J.F."/>
            <person name="Pitluck S."/>
            <person name="Liolios K."/>
            <person name="Ivanova N."/>
            <person name="Tapia R."/>
            <person name="Han C."/>
            <person name="Bruce D."/>
            <person name="Goodwin L."/>
            <person name="Pati A."/>
            <person name="Chen A."/>
            <person name="Palaniappan K."/>
            <person name="Land M."/>
            <person name="Hauser L."/>
            <person name="Chang Y.J."/>
            <person name="Jeffries C.D."/>
            <person name="Detter J.C."/>
            <person name="Rohde M."/>
            <person name="Brambilla E."/>
            <person name="Spring S."/>
            <person name="Goker M."/>
            <person name="Sikorski J."/>
            <person name="Woyke T."/>
            <person name="Bristow J."/>
            <person name="Eisen J.A."/>
            <person name="Markowitz V."/>
            <person name="Hugenholtz P."/>
            <person name="Klenk H.P."/>
            <person name="Kyrpides N.C."/>
        </authorList>
    </citation>
    <scope>NUCLEOTIDE SEQUENCE [LARGE SCALE GENOMIC DNA]</scope>
    <source>
        <strain evidence="6">DSM 11293 / JCM 15392 / SEBR 4228</strain>
    </source>
</reference>
<dbReference type="AlphaFoldDB" id="E1RB62"/>
<dbReference type="HOGENOM" id="CLU_063236_4_0_12"/>
<evidence type="ECO:0000313" key="5">
    <source>
        <dbReference type="EMBL" id="ADK79592.1"/>
    </source>
</evidence>
<keyword evidence="6" id="KW-1185">Reference proteome</keyword>
<dbReference type="PANTHER" id="PTHR44846">
    <property type="entry name" value="MANNOSYL-D-GLYCERATE TRANSPORT/METABOLISM SYSTEM REPRESSOR MNGR-RELATED"/>
    <property type="match status" value="1"/>
</dbReference>
<keyword evidence="2" id="KW-0238">DNA-binding</keyword>
<evidence type="ECO:0000256" key="1">
    <source>
        <dbReference type="ARBA" id="ARBA00023015"/>
    </source>
</evidence>
<keyword evidence="1" id="KW-0805">Transcription regulation</keyword>
<dbReference type="STRING" id="573413.Spirs_0445"/>
<dbReference type="EMBL" id="CP002116">
    <property type="protein sequence ID" value="ADK79592.1"/>
    <property type="molecule type" value="Genomic_DNA"/>
</dbReference>
<keyword evidence="3" id="KW-0804">Transcription</keyword>
<evidence type="ECO:0000259" key="4">
    <source>
        <dbReference type="PROSITE" id="PS50949"/>
    </source>
</evidence>
<name>E1RB62_SEDSS</name>
<dbReference type="Proteomes" id="UP000002318">
    <property type="component" value="Chromosome"/>
</dbReference>
<dbReference type="PANTHER" id="PTHR44846:SF17">
    <property type="entry name" value="GNTR-FAMILY TRANSCRIPTIONAL REGULATOR"/>
    <property type="match status" value="1"/>
</dbReference>
<dbReference type="SUPFAM" id="SSF46785">
    <property type="entry name" value="Winged helix' DNA-binding domain"/>
    <property type="match status" value="1"/>
</dbReference>
<dbReference type="GO" id="GO:0003700">
    <property type="term" value="F:DNA-binding transcription factor activity"/>
    <property type="evidence" value="ECO:0007669"/>
    <property type="project" value="InterPro"/>
</dbReference>
<evidence type="ECO:0000313" key="6">
    <source>
        <dbReference type="Proteomes" id="UP000002318"/>
    </source>
</evidence>
<evidence type="ECO:0000256" key="2">
    <source>
        <dbReference type="ARBA" id="ARBA00023125"/>
    </source>
</evidence>
<dbReference type="InterPro" id="IPR028978">
    <property type="entry name" value="Chorismate_lyase_/UTRA_dom_sf"/>
</dbReference>
<dbReference type="PROSITE" id="PS50949">
    <property type="entry name" value="HTH_GNTR"/>
    <property type="match status" value="1"/>
</dbReference>
<dbReference type="Gene3D" id="1.10.10.10">
    <property type="entry name" value="Winged helix-like DNA-binding domain superfamily/Winged helix DNA-binding domain"/>
    <property type="match status" value="1"/>
</dbReference>
<dbReference type="SMART" id="SM00866">
    <property type="entry name" value="UTRA"/>
    <property type="match status" value="1"/>
</dbReference>
<organism evidence="5 6">
    <name type="scientific">Sediminispirochaeta smaragdinae (strain DSM 11293 / JCM 15392 / SEBR 4228)</name>
    <name type="common">Spirochaeta smaragdinae</name>
    <dbReference type="NCBI Taxonomy" id="573413"/>
    <lineage>
        <taxon>Bacteria</taxon>
        <taxon>Pseudomonadati</taxon>
        <taxon>Spirochaetota</taxon>
        <taxon>Spirochaetia</taxon>
        <taxon>Spirochaetales</taxon>
        <taxon>Spirochaetaceae</taxon>
        <taxon>Sediminispirochaeta</taxon>
    </lineage>
</organism>
<gene>
    <name evidence="5" type="ordered locus">Spirs_0445</name>
</gene>
<protein>
    <submittedName>
        <fullName evidence="5">Transcriptional regulator, GntR family</fullName>
    </submittedName>
</protein>
<dbReference type="CDD" id="cd07377">
    <property type="entry name" value="WHTH_GntR"/>
    <property type="match status" value="1"/>
</dbReference>
<dbReference type="InterPro" id="IPR050679">
    <property type="entry name" value="Bact_HTH_transcr_reg"/>
</dbReference>